<protein>
    <submittedName>
        <fullName evidence="12">Zinc finger CCCH domain-containing protein 18-like isoform X1</fullName>
    </submittedName>
</protein>
<feature type="zinc finger region" description="C3H1-type" evidence="7">
    <location>
        <begin position="103"/>
        <end position="130"/>
    </location>
</feature>
<dbReference type="InterPro" id="IPR012677">
    <property type="entry name" value="Nucleotide-bd_a/b_plait_sf"/>
</dbReference>
<dbReference type="PANTHER" id="PTHR24009:SF0">
    <property type="entry name" value="ZINC FINGER CCCH DOMAIN-CONTAINING PROTEIN 18"/>
    <property type="match status" value="1"/>
</dbReference>
<dbReference type="Pfam" id="PF18044">
    <property type="entry name" value="zf-CCCH_4"/>
    <property type="match status" value="1"/>
</dbReference>
<dbReference type="Pfam" id="PF00076">
    <property type="entry name" value="RRM_1"/>
    <property type="match status" value="1"/>
</dbReference>
<dbReference type="SUPFAM" id="SSF54928">
    <property type="entry name" value="RNA-binding domain, RBD"/>
    <property type="match status" value="1"/>
</dbReference>
<keyword evidence="1 7" id="KW-0479">Metal-binding</keyword>
<keyword evidence="5" id="KW-0238">DNA-binding</keyword>
<accession>A0A6P5G278</accession>
<dbReference type="Gene3D" id="3.30.70.330">
    <property type="match status" value="1"/>
</dbReference>
<dbReference type="SMART" id="SM00356">
    <property type="entry name" value="ZnF_C3H1"/>
    <property type="match status" value="1"/>
</dbReference>
<feature type="domain" description="RRM" evidence="8">
    <location>
        <begin position="252"/>
        <end position="342"/>
    </location>
</feature>
<evidence type="ECO:0000259" key="10">
    <source>
        <dbReference type="PROSITE" id="PS51644"/>
    </source>
</evidence>
<dbReference type="InterPro" id="IPR035979">
    <property type="entry name" value="RBD_domain_sf"/>
</dbReference>
<dbReference type="GO" id="GO:0003723">
    <property type="term" value="F:RNA binding"/>
    <property type="evidence" value="ECO:0007669"/>
    <property type="project" value="UniProtKB-UniRule"/>
</dbReference>
<evidence type="ECO:0000313" key="11">
    <source>
        <dbReference type="Proteomes" id="UP000515123"/>
    </source>
</evidence>
<evidence type="ECO:0000256" key="2">
    <source>
        <dbReference type="ARBA" id="ARBA00022771"/>
    </source>
</evidence>
<keyword evidence="2 7" id="KW-0863">Zinc-finger</keyword>
<evidence type="ECO:0000256" key="6">
    <source>
        <dbReference type="PROSITE-ProRule" id="PRU00176"/>
    </source>
</evidence>
<dbReference type="Proteomes" id="UP000515123">
    <property type="component" value="Linkage group 1"/>
</dbReference>
<dbReference type="Gene3D" id="4.10.1000.10">
    <property type="entry name" value="Zinc finger, CCCH-type"/>
    <property type="match status" value="1"/>
</dbReference>
<feature type="domain" description="C3H1-type" evidence="9">
    <location>
        <begin position="103"/>
        <end position="130"/>
    </location>
</feature>
<dbReference type="PANTHER" id="PTHR24009">
    <property type="entry name" value="RNA-BINDING (RRM/RBD/RNP MOTIFS)"/>
    <property type="match status" value="1"/>
</dbReference>
<dbReference type="InterPro" id="IPR041367">
    <property type="entry name" value="Znf-CCCH_4"/>
</dbReference>
<evidence type="ECO:0000256" key="7">
    <source>
        <dbReference type="PROSITE-ProRule" id="PRU00723"/>
    </source>
</evidence>
<dbReference type="GO" id="GO:0008270">
    <property type="term" value="F:zinc ion binding"/>
    <property type="evidence" value="ECO:0007669"/>
    <property type="project" value="UniProtKB-KW"/>
</dbReference>
<dbReference type="RefSeq" id="XP_020102479.1">
    <property type="nucleotide sequence ID" value="XM_020246890.1"/>
</dbReference>
<dbReference type="InterPro" id="IPR025605">
    <property type="entry name" value="OST-HTH/LOTUS_dom"/>
</dbReference>
<evidence type="ECO:0000259" key="9">
    <source>
        <dbReference type="PROSITE" id="PS50103"/>
    </source>
</evidence>
<dbReference type="GeneID" id="109720028"/>
<reference evidence="11" key="1">
    <citation type="journal article" date="2015" name="Nat. Genet.">
        <title>The pineapple genome and the evolution of CAM photosynthesis.</title>
        <authorList>
            <person name="Ming R."/>
            <person name="VanBuren R."/>
            <person name="Wai C.M."/>
            <person name="Tang H."/>
            <person name="Schatz M.C."/>
            <person name="Bowers J.E."/>
            <person name="Lyons E."/>
            <person name="Wang M.L."/>
            <person name="Chen J."/>
            <person name="Biggers E."/>
            <person name="Zhang J."/>
            <person name="Huang L."/>
            <person name="Zhang L."/>
            <person name="Miao W."/>
            <person name="Zhang J."/>
            <person name="Ye Z."/>
            <person name="Miao C."/>
            <person name="Lin Z."/>
            <person name="Wang H."/>
            <person name="Zhou H."/>
            <person name="Yim W.C."/>
            <person name="Priest H.D."/>
            <person name="Zheng C."/>
            <person name="Woodhouse M."/>
            <person name="Edger P.P."/>
            <person name="Guyot R."/>
            <person name="Guo H.B."/>
            <person name="Guo H."/>
            <person name="Zheng G."/>
            <person name="Singh R."/>
            <person name="Sharma A."/>
            <person name="Min X."/>
            <person name="Zheng Y."/>
            <person name="Lee H."/>
            <person name="Gurtowski J."/>
            <person name="Sedlazeck F.J."/>
            <person name="Harkess A."/>
            <person name="McKain M.R."/>
            <person name="Liao Z."/>
            <person name="Fang J."/>
            <person name="Liu J."/>
            <person name="Zhang X."/>
            <person name="Zhang Q."/>
            <person name="Hu W."/>
            <person name="Qin Y."/>
            <person name="Wang K."/>
            <person name="Chen L.Y."/>
            <person name="Shirley N."/>
            <person name="Lin Y.R."/>
            <person name="Liu L.Y."/>
            <person name="Hernandez A.G."/>
            <person name="Wright C.L."/>
            <person name="Bulone V."/>
            <person name="Tuskan G.A."/>
            <person name="Heath K."/>
            <person name="Zee F."/>
            <person name="Moore P.H."/>
            <person name="Sunkar R."/>
            <person name="Leebens-Mack J.H."/>
            <person name="Mockler T."/>
            <person name="Bennetzen J.L."/>
            <person name="Freeling M."/>
            <person name="Sankoff D."/>
            <person name="Paterson A.H."/>
            <person name="Zhu X."/>
            <person name="Yang X."/>
            <person name="Smith J.A."/>
            <person name="Cushman J.C."/>
            <person name="Paull R.E."/>
            <person name="Yu Q."/>
        </authorList>
    </citation>
    <scope>NUCLEOTIDE SEQUENCE [LARGE SCALE GENOMIC DNA]</scope>
    <source>
        <strain evidence="11">cv. F153</strain>
    </source>
</reference>
<evidence type="ECO:0000256" key="3">
    <source>
        <dbReference type="ARBA" id="ARBA00022833"/>
    </source>
</evidence>
<gene>
    <name evidence="12" type="primary">LOC109720028</name>
</gene>
<proteinExistence type="predicted"/>
<evidence type="ECO:0000313" key="12">
    <source>
        <dbReference type="RefSeq" id="XP_020102479.1"/>
    </source>
</evidence>
<keyword evidence="11" id="KW-1185">Reference proteome</keyword>
<dbReference type="PROSITE" id="PS50103">
    <property type="entry name" value="ZF_C3H1"/>
    <property type="match status" value="1"/>
</dbReference>
<evidence type="ECO:0000259" key="8">
    <source>
        <dbReference type="PROSITE" id="PS50102"/>
    </source>
</evidence>
<keyword evidence="3 7" id="KW-0862">Zinc</keyword>
<name>A0A6P5G278_ANACO</name>
<organism evidence="11 12">
    <name type="scientific">Ananas comosus</name>
    <name type="common">Pineapple</name>
    <name type="synonym">Ananas ananas</name>
    <dbReference type="NCBI Taxonomy" id="4615"/>
    <lineage>
        <taxon>Eukaryota</taxon>
        <taxon>Viridiplantae</taxon>
        <taxon>Streptophyta</taxon>
        <taxon>Embryophyta</taxon>
        <taxon>Tracheophyta</taxon>
        <taxon>Spermatophyta</taxon>
        <taxon>Magnoliopsida</taxon>
        <taxon>Liliopsida</taxon>
        <taxon>Poales</taxon>
        <taxon>Bromeliaceae</taxon>
        <taxon>Bromelioideae</taxon>
        <taxon>Ananas</taxon>
    </lineage>
</organism>
<evidence type="ECO:0000256" key="5">
    <source>
        <dbReference type="ARBA" id="ARBA00023125"/>
    </source>
</evidence>
<evidence type="ECO:0000256" key="1">
    <source>
        <dbReference type="ARBA" id="ARBA00022723"/>
    </source>
</evidence>
<reference evidence="12" key="2">
    <citation type="submission" date="2025-08" db="UniProtKB">
        <authorList>
            <consortium name="RefSeq"/>
        </authorList>
    </citation>
    <scope>IDENTIFICATION</scope>
    <source>
        <tissue evidence="12">Leaf</tissue>
    </source>
</reference>
<dbReference type="GO" id="GO:0003677">
    <property type="term" value="F:DNA binding"/>
    <property type="evidence" value="ECO:0007669"/>
    <property type="project" value="UniProtKB-KW"/>
</dbReference>
<dbReference type="InterPro" id="IPR000504">
    <property type="entry name" value="RRM_dom"/>
</dbReference>
<dbReference type="InterPro" id="IPR036855">
    <property type="entry name" value="Znf_CCCH_sf"/>
</dbReference>
<feature type="domain" description="HTH OST-type" evidence="10">
    <location>
        <begin position="142"/>
        <end position="226"/>
    </location>
</feature>
<dbReference type="OrthoDB" id="1914176at2759"/>
<dbReference type="PROSITE" id="PS51644">
    <property type="entry name" value="HTH_OST"/>
    <property type="match status" value="1"/>
</dbReference>
<dbReference type="InterPro" id="IPR000571">
    <property type="entry name" value="Znf_CCCH"/>
</dbReference>
<sequence>MGEEGTEGNSSDAVIELMIRIFNRIRCFEPNNKNVVKIMSCILLNEDDILELAFTCDSNLISRINAAKFMLGMPSTINPQLVDPFEPPYSFYNQESNSGKRSWPPRRICHYFMKGYCKFGENCRFEHPKSYAASDEHRSTTTLEELETEIVELLRSGRGRPVSIALLPTLYSAKYGKALHADGYLTESQRRGEVGCSLTKLLSRMRNSIHVVHSRPHGQHLIVLAEDAAKYAKCRRNERNETSAATTTCSSDQIYLTFSAESKFTIEDVADYFRQFGPVREVRIPCQDKRMFGFVSFYDADTVDEILRNRKPHYICRDRVLVKPYRANSRNGERSYMKKTKPANCYAYHQHLDPFIVPRESYWLPLPQSHLNSMAYSPFVSCNIKQVLEGSRKLIIQGQIVRLFVSCFRLLSKFKCEFFTLFSLMISQIQMNLNGRIILDMNLTTRTVDMEMMRVLNNHVTVVLIRREAKSNFQKALSHQNANFRQSYRDYKEKPRSVLQSIDRLIVRSRA</sequence>
<keyword evidence="4 6" id="KW-0694">RNA-binding</keyword>
<dbReference type="PROSITE" id="PS50102">
    <property type="entry name" value="RRM"/>
    <property type="match status" value="1"/>
</dbReference>
<dbReference type="InterPro" id="IPR056276">
    <property type="entry name" value="AtC3H46-like_PABC-like"/>
</dbReference>
<dbReference type="AlphaFoldDB" id="A0A6P5G278"/>
<dbReference type="Pfam" id="PF23182">
    <property type="entry name" value="PABC_AtC3H46"/>
    <property type="match status" value="1"/>
</dbReference>
<dbReference type="SUPFAM" id="SSF90229">
    <property type="entry name" value="CCCH zinc finger"/>
    <property type="match status" value="1"/>
</dbReference>
<evidence type="ECO:0000256" key="4">
    <source>
        <dbReference type="ARBA" id="ARBA00022884"/>
    </source>
</evidence>
<dbReference type="SMART" id="SM00360">
    <property type="entry name" value="RRM"/>
    <property type="match status" value="1"/>
</dbReference>